<evidence type="ECO:0000313" key="4">
    <source>
        <dbReference type="Proteomes" id="UP001058974"/>
    </source>
</evidence>
<feature type="compositionally biased region" description="Polar residues" evidence="1">
    <location>
        <begin position="52"/>
        <end position="64"/>
    </location>
</feature>
<name>A0A9D4X493_PEA</name>
<dbReference type="Gramene" id="Psat04G0006700-T1">
    <property type="protein sequence ID" value="KAI5414419.1"/>
    <property type="gene ID" value="KIW84_040067"/>
</dbReference>
<keyword evidence="2" id="KW-0472">Membrane</keyword>
<dbReference type="PANTHER" id="PTHR31515:SF0">
    <property type="entry name" value="TRANSMEMBRANE PROTEIN"/>
    <property type="match status" value="1"/>
</dbReference>
<keyword evidence="2" id="KW-1133">Transmembrane helix</keyword>
<feature type="region of interest" description="Disordered" evidence="1">
    <location>
        <begin position="52"/>
        <end position="71"/>
    </location>
</feature>
<protein>
    <submittedName>
        <fullName evidence="3">Uncharacterized protein</fullName>
    </submittedName>
</protein>
<sequence>MGTGKRTQRSSSSSLSLASYELKTSPTMATSRTPDFTFHSISLLLSTKPLSNTLSSHKNNQTTSMKRKKKSRKERFLQSVAAVVVMDAKKTGLQDSLWFGLDRCRTFSKTNLLVPLAWRNKAMKNGDVFLVGYDLDAGVLAAGLLEMADPSLSIPVFVLSLADVDPNLMMEDESMVWTSNDVVIVLEHQNEKIPLSYVSETHKRHAVPFQAQRHILAGLASVVGGLSAPYEKASHAHERHVVNWLWAAGCHPFGPFSNTSRVSQMLCDVALRNSIYARVDSVLRKIRETSETVQAFAAEYLKTPLDGLEEHLVGMSSLLYDHRLKDAFLNSSDILQSNMFTQQYVDHVLTSERENMKCCKIEYKYPVHSSQTYIYGGILIAGFVVYFKVSQAMFIWLQDMFGQMELGLEVQQHI</sequence>
<feature type="transmembrane region" description="Helical" evidence="2">
    <location>
        <begin position="373"/>
        <end position="397"/>
    </location>
</feature>
<proteinExistence type="predicted"/>
<accession>A0A9D4X493</accession>
<dbReference type="PANTHER" id="PTHR31515">
    <property type="entry name" value="TRANSMEMBRANE PROTEIN-RELATED"/>
    <property type="match status" value="1"/>
</dbReference>
<dbReference type="EMBL" id="JAMSHJ010000004">
    <property type="protein sequence ID" value="KAI5414419.1"/>
    <property type="molecule type" value="Genomic_DNA"/>
</dbReference>
<dbReference type="AlphaFoldDB" id="A0A9D4X493"/>
<reference evidence="3 4" key="1">
    <citation type="journal article" date="2022" name="Nat. Genet.">
        <title>Improved pea reference genome and pan-genome highlight genomic features and evolutionary characteristics.</title>
        <authorList>
            <person name="Yang T."/>
            <person name="Liu R."/>
            <person name="Luo Y."/>
            <person name="Hu S."/>
            <person name="Wang D."/>
            <person name="Wang C."/>
            <person name="Pandey M.K."/>
            <person name="Ge S."/>
            <person name="Xu Q."/>
            <person name="Li N."/>
            <person name="Li G."/>
            <person name="Huang Y."/>
            <person name="Saxena R.K."/>
            <person name="Ji Y."/>
            <person name="Li M."/>
            <person name="Yan X."/>
            <person name="He Y."/>
            <person name="Liu Y."/>
            <person name="Wang X."/>
            <person name="Xiang C."/>
            <person name="Varshney R.K."/>
            <person name="Ding H."/>
            <person name="Gao S."/>
            <person name="Zong X."/>
        </authorList>
    </citation>
    <scope>NUCLEOTIDE SEQUENCE [LARGE SCALE GENOMIC DNA]</scope>
    <source>
        <strain evidence="3 4">cv. Zhongwan 6</strain>
    </source>
</reference>
<comment type="caution">
    <text evidence="3">The sequence shown here is derived from an EMBL/GenBank/DDBJ whole genome shotgun (WGS) entry which is preliminary data.</text>
</comment>
<keyword evidence="2" id="KW-0812">Transmembrane</keyword>
<organism evidence="3 4">
    <name type="scientific">Pisum sativum</name>
    <name type="common">Garden pea</name>
    <name type="synonym">Lathyrus oleraceus</name>
    <dbReference type="NCBI Taxonomy" id="3888"/>
    <lineage>
        <taxon>Eukaryota</taxon>
        <taxon>Viridiplantae</taxon>
        <taxon>Streptophyta</taxon>
        <taxon>Embryophyta</taxon>
        <taxon>Tracheophyta</taxon>
        <taxon>Spermatophyta</taxon>
        <taxon>Magnoliopsida</taxon>
        <taxon>eudicotyledons</taxon>
        <taxon>Gunneridae</taxon>
        <taxon>Pentapetalae</taxon>
        <taxon>rosids</taxon>
        <taxon>fabids</taxon>
        <taxon>Fabales</taxon>
        <taxon>Fabaceae</taxon>
        <taxon>Papilionoideae</taxon>
        <taxon>50 kb inversion clade</taxon>
        <taxon>NPAAA clade</taxon>
        <taxon>Hologalegina</taxon>
        <taxon>IRL clade</taxon>
        <taxon>Fabeae</taxon>
        <taxon>Lathyrus</taxon>
    </lineage>
</organism>
<evidence type="ECO:0000256" key="1">
    <source>
        <dbReference type="SAM" id="MobiDB-lite"/>
    </source>
</evidence>
<dbReference type="Proteomes" id="UP001058974">
    <property type="component" value="Chromosome 4"/>
</dbReference>
<evidence type="ECO:0000313" key="3">
    <source>
        <dbReference type="EMBL" id="KAI5414419.1"/>
    </source>
</evidence>
<keyword evidence="4" id="KW-1185">Reference proteome</keyword>
<gene>
    <name evidence="3" type="ORF">KIW84_040067</name>
</gene>
<evidence type="ECO:0000256" key="2">
    <source>
        <dbReference type="SAM" id="Phobius"/>
    </source>
</evidence>